<dbReference type="InterPro" id="IPR036134">
    <property type="entry name" value="Crypto/Photolyase_FAD-like_sf"/>
</dbReference>
<dbReference type="PANTHER" id="PTHR10211:SF0">
    <property type="entry name" value="DEOXYRIBODIPYRIMIDINE PHOTO-LYASE"/>
    <property type="match status" value="1"/>
</dbReference>
<comment type="caution">
    <text evidence="17">The sequence shown here is derived from an EMBL/GenBank/DDBJ whole genome shotgun (WGS) entry which is preliminary data.</text>
</comment>
<evidence type="ECO:0000256" key="10">
    <source>
        <dbReference type="ARBA" id="ARBA00023239"/>
    </source>
</evidence>
<protein>
    <recommendedName>
        <fullName evidence="4">Deoxyribodipyrimidine photo-lyase</fullName>
        <ecNumber evidence="3">4.1.99.3</ecNumber>
    </recommendedName>
    <alternativeName>
        <fullName evidence="11">DNA photolyase</fullName>
    </alternativeName>
    <alternativeName>
        <fullName evidence="14">Photoreactivating enzyme</fullName>
    </alternativeName>
</protein>
<dbReference type="EC" id="4.1.99.3" evidence="3"/>
<evidence type="ECO:0000256" key="12">
    <source>
        <dbReference type="ARBA" id="ARBA00033999"/>
    </source>
</evidence>
<reference evidence="17 18" key="1">
    <citation type="submission" date="2024-03" db="EMBL/GenBank/DDBJ databases">
        <title>Adaptation during the transition from Ophiocordyceps entomopathogen to insect associate is accompanied by gene loss and intensified selection.</title>
        <authorList>
            <person name="Ward C.M."/>
            <person name="Onetto C.A."/>
            <person name="Borneman A.R."/>
        </authorList>
    </citation>
    <scope>NUCLEOTIDE SEQUENCE [LARGE SCALE GENOMIC DNA]</scope>
    <source>
        <strain evidence="17">AWRI1</strain>
        <tissue evidence="17">Single Adult Female</tissue>
    </source>
</reference>
<comment type="catalytic activity">
    <reaction evidence="12">
        <text>cyclobutadipyrimidine (in DNA) = 2 pyrimidine residues (in DNA).</text>
        <dbReference type="EC" id="4.1.99.3"/>
    </reaction>
</comment>
<dbReference type="FunFam" id="1.25.40.80:FF:000004">
    <property type="entry name" value="Deoxyribodipyrimidine photolyase"/>
    <property type="match status" value="1"/>
</dbReference>
<evidence type="ECO:0000256" key="8">
    <source>
        <dbReference type="ARBA" id="ARBA00023125"/>
    </source>
</evidence>
<evidence type="ECO:0000313" key="17">
    <source>
        <dbReference type="EMBL" id="KAK7576032.1"/>
    </source>
</evidence>
<dbReference type="GO" id="GO:0003677">
    <property type="term" value="F:DNA binding"/>
    <property type="evidence" value="ECO:0007669"/>
    <property type="project" value="UniProtKB-KW"/>
</dbReference>
<dbReference type="InterPro" id="IPR006050">
    <property type="entry name" value="DNA_photolyase_N"/>
</dbReference>
<keyword evidence="18" id="KW-1185">Reference proteome</keyword>
<dbReference type="Gene3D" id="3.40.50.620">
    <property type="entry name" value="HUPs"/>
    <property type="match status" value="1"/>
</dbReference>
<dbReference type="FunFam" id="1.10.579.10:FF:000002">
    <property type="entry name" value="Deoxyribodipyrimidine photolyase"/>
    <property type="match status" value="1"/>
</dbReference>
<evidence type="ECO:0000256" key="7">
    <source>
        <dbReference type="ARBA" id="ARBA00022827"/>
    </source>
</evidence>
<evidence type="ECO:0000313" key="18">
    <source>
        <dbReference type="Proteomes" id="UP001367676"/>
    </source>
</evidence>
<comment type="function">
    <text evidence="13">Involved in repair of UV radiation-induced DNA damage. Catalyzes the light-dependent monomerization (300-600 nm) of cyclobutyl pyrimidine dimers (in cis-syn configuration), which are formed between adjacent bases on the same DNA strand upon exposure to ultraviolet radiation.</text>
</comment>
<feature type="compositionally biased region" description="Polar residues" evidence="15">
    <location>
        <begin position="26"/>
        <end position="41"/>
    </location>
</feature>
<organism evidence="17 18">
    <name type="scientific">Parthenolecanium corni</name>
    <dbReference type="NCBI Taxonomy" id="536013"/>
    <lineage>
        <taxon>Eukaryota</taxon>
        <taxon>Metazoa</taxon>
        <taxon>Ecdysozoa</taxon>
        <taxon>Arthropoda</taxon>
        <taxon>Hexapoda</taxon>
        <taxon>Insecta</taxon>
        <taxon>Pterygota</taxon>
        <taxon>Neoptera</taxon>
        <taxon>Paraneoptera</taxon>
        <taxon>Hemiptera</taxon>
        <taxon>Sternorrhyncha</taxon>
        <taxon>Coccoidea</taxon>
        <taxon>Coccidae</taxon>
        <taxon>Parthenolecanium</taxon>
    </lineage>
</organism>
<dbReference type="GO" id="GO:0000719">
    <property type="term" value="P:photoreactive repair"/>
    <property type="evidence" value="ECO:0007669"/>
    <property type="project" value="TreeGrafter"/>
</dbReference>
<evidence type="ECO:0000256" key="1">
    <source>
        <dbReference type="ARBA" id="ARBA00001974"/>
    </source>
</evidence>
<evidence type="ECO:0000256" key="11">
    <source>
        <dbReference type="ARBA" id="ARBA00031671"/>
    </source>
</evidence>
<comment type="cofactor">
    <cofactor evidence="1">
        <name>FAD</name>
        <dbReference type="ChEBI" id="CHEBI:57692"/>
    </cofactor>
</comment>
<comment type="similarity">
    <text evidence="2">Belongs to the DNA photolyase class-2 family.</text>
</comment>
<keyword evidence="10" id="KW-0456">Lyase</keyword>
<dbReference type="PROSITE" id="PS51645">
    <property type="entry name" value="PHR_CRY_ALPHA_BETA"/>
    <property type="match status" value="1"/>
</dbReference>
<evidence type="ECO:0000256" key="6">
    <source>
        <dbReference type="ARBA" id="ARBA00022763"/>
    </source>
</evidence>
<dbReference type="InterPro" id="IPR052219">
    <property type="entry name" value="Photolyase_Class-2"/>
</dbReference>
<dbReference type="SUPFAM" id="SSF48173">
    <property type="entry name" value="Cryptochrome/photolyase FAD-binding domain"/>
    <property type="match status" value="1"/>
</dbReference>
<dbReference type="Proteomes" id="UP001367676">
    <property type="component" value="Unassembled WGS sequence"/>
</dbReference>
<accession>A0AAN9XZ81</accession>
<keyword evidence="6" id="KW-0227">DNA damage</keyword>
<feature type="region of interest" description="Disordered" evidence="15">
    <location>
        <begin position="1"/>
        <end position="41"/>
    </location>
</feature>
<evidence type="ECO:0000256" key="3">
    <source>
        <dbReference type="ARBA" id="ARBA00013149"/>
    </source>
</evidence>
<keyword evidence="7" id="KW-0274">FAD</keyword>
<dbReference type="PANTHER" id="PTHR10211">
    <property type="entry name" value="DEOXYRIBODIPYRIMIDINE PHOTOLYASE"/>
    <property type="match status" value="1"/>
</dbReference>
<keyword evidence="8" id="KW-0238">DNA-binding</keyword>
<dbReference type="Pfam" id="PF00875">
    <property type="entry name" value="DNA_photolyase"/>
    <property type="match status" value="1"/>
</dbReference>
<dbReference type="InterPro" id="IPR014729">
    <property type="entry name" value="Rossmann-like_a/b/a_fold"/>
</dbReference>
<dbReference type="NCBIfam" id="TIGR00591">
    <property type="entry name" value="phr2"/>
    <property type="match status" value="1"/>
</dbReference>
<feature type="domain" description="Photolyase/cryptochrome alpha/beta" evidence="16">
    <location>
        <begin position="82"/>
        <end position="214"/>
    </location>
</feature>
<keyword evidence="9" id="KW-0234">DNA repair</keyword>
<evidence type="ECO:0000256" key="15">
    <source>
        <dbReference type="SAM" id="MobiDB-lite"/>
    </source>
</evidence>
<dbReference type="GO" id="GO:0009650">
    <property type="term" value="P:UV protection"/>
    <property type="evidence" value="ECO:0007669"/>
    <property type="project" value="UniProtKB-ARBA"/>
</dbReference>
<evidence type="ECO:0000256" key="4">
    <source>
        <dbReference type="ARBA" id="ARBA00014046"/>
    </source>
</evidence>
<keyword evidence="5" id="KW-0285">Flavoprotein</keyword>
<evidence type="ECO:0000259" key="16">
    <source>
        <dbReference type="PROSITE" id="PS51645"/>
    </source>
</evidence>
<evidence type="ECO:0000256" key="2">
    <source>
        <dbReference type="ARBA" id="ARBA00006409"/>
    </source>
</evidence>
<dbReference type="SUPFAM" id="SSF52425">
    <property type="entry name" value="Cryptochrome/photolyase, N-terminal domain"/>
    <property type="match status" value="1"/>
</dbReference>
<evidence type="ECO:0000256" key="13">
    <source>
        <dbReference type="ARBA" id="ARBA00059220"/>
    </source>
</evidence>
<sequence>MASKRKLSDSTLDPVKPAKAEKSESEPQTSAAKGNASSDFSQFMERIDSDRKKAAKSVMEFKFNKKRARVLTKSSEFPEWGKGVIYWMFRDQRIHDNWSLLYAQKLAIKNEVPLHVCFCRLPKFLEATIRHFDFIFKGLEEVEEDCKKLNIQFHFLIGCGKDILPDFVEKHKLGAVVIDFSPLRLPMSWANELSKSLPKDVPLVQVDSHNVVPCWHASDKKEYAARTIRSKINSKLDEFLTDFPPVIIHPFTSELKADPIDWDTAGKTLEVDRTVGPVESVIPGFKAGMKNLYSFISRRIKIYDEGRNDPTKDALSNVSPWLHFGQISPQRCALSAKKFASKYKKSCDAFCEELIVRRELSENFCYYNKNYDNIEGAESWARKTLEDHRSDKRQHVYTKQELEDAKTHDSLWNAAQRQMCREGKMHGFLRMYWAKKILEWTKSPEEALSISIYLNDKYSLDGRDPNGYVGCMWSICGTHDQGWREREIFGKIRYMNFEGCKRKFNVDNFILRHRK</sequence>
<dbReference type="FunFam" id="3.40.50.620:FF:000110">
    <property type="entry name" value="Deoxyribodipyrimidine photolyase"/>
    <property type="match status" value="1"/>
</dbReference>
<feature type="compositionally biased region" description="Basic and acidic residues" evidence="15">
    <location>
        <begin position="16"/>
        <end position="25"/>
    </location>
</feature>
<dbReference type="AlphaFoldDB" id="A0AAN9XZ81"/>
<dbReference type="InterPro" id="IPR036155">
    <property type="entry name" value="Crypto/Photolyase_N_sf"/>
</dbReference>
<dbReference type="Gene3D" id="1.25.40.80">
    <property type="match status" value="1"/>
</dbReference>
<evidence type="ECO:0000256" key="5">
    <source>
        <dbReference type="ARBA" id="ARBA00022630"/>
    </source>
</evidence>
<dbReference type="EMBL" id="JBBCAQ010000036">
    <property type="protein sequence ID" value="KAK7576032.1"/>
    <property type="molecule type" value="Genomic_DNA"/>
</dbReference>
<dbReference type="GO" id="GO:0003904">
    <property type="term" value="F:deoxyribodipyrimidine photo-lyase activity"/>
    <property type="evidence" value="ECO:0007669"/>
    <property type="project" value="UniProtKB-EC"/>
</dbReference>
<name>A0AAN9XZ81_9HEMI</name>
<evidence type="ECO:0000256" key="14">
    <source>
        <dbReference type="ARBA" id="ARBA00083107"/>
    </source>
</evidence>
<gene>
    <name evidence="17" type="ORF">V9T40_012318</name>
</gene>
<proteinExistence type="inferred from homology"/>
<dbReference type="InterPro" id="IPR032673">
    <property type="entry name" value="DNA_photolyase_2_CS"/>
</dbReference>
<dbReference type="PROSITE" id="PS01084">
    <property type="entry name" value="DNA_PHOTOLYASES_2_2"/>
    <property type="match status" value="1"/>
</dbReference>
<dbReference type="InterPro" id="IPR008148">
    <property type="entry name" value="DNA_photolyase_2"/>
</dbReference>
<evidence type="ECO:0000256" key="9">
    <source>
        <dbReference type="ARBA" id="ARBA00023204"/>
    </source>
</evidence>
<dbReference type="PROSITE" id="PS01083">
    <property type="entry name" value="DNA_PHOTOLYASES_2_1"/>
    <property type="match status" value="1"/>
</dbReference>
<dbReference type="Gene3D" id="1.10.579.10">
    <property type="entry name" value="DNA Cyclobutane Dipyrimidine Photolyase, subunit A, domain 3"/>
    <property type="match status" value="1"/>
</dbReference>